<accession>A0AC59EX92</accession>
<evidence type="ECO:0000313" key="2">
    <source>
        <dbReference type="Proteomes" id="UP000204225"/>
    </source>
</evidence>
<name>A0AC59EX92_9VIRU</name>
<dbReference type="Proteomes" id="UP000204225">
    <property type="component" value="Segment"/>
</dbReference>
<proteinExistence type="predicted"/>
<protein>
    <submittedName>
        <fullName evidence="1">Uncharacterized protein</fullName>
    </submittedName>
</protein>
<keyword evidence="2" id="KW-1185">Reference proteome</keyword>
<sequence>MLNLSVESTFLIDYYDKKMKLSIPNKKSPELQDLQEHIYDKLDRIYDVINTDLCNIKNFRKIYDKNSREYTELLKNAYESHFTDNPYINADMKNFINNKSGTLIVYSLPYKNKMVSINFIEYNKISPSYLSNLDKIVKNMLAQIYLVSQLSTNISCSNDGISVIIFMTPFRRELEKKQGDVLGSRNANGGFCYGCKGHGEIVVYRKEEYFKVFSHELIHNFGVDTHIWKFMTAAKIDKSKEQKLYNKFLDNYSLSGENGLVPQEALVEFWGLFLNNTIYSYVYSNNCNLSTSNQKLKIFKEMFKKIMEFEIKHSLLQTAKILNHYNLTYTDILSSDTEVDYREKTHIFSYYVLKLMLLYNYSAFIETKITTSKGKAIYFHNSLPNMNRFFNYINTVSNTKSLISNLKAVEKDHIFLKSQKKSREISYLIGNLRMSMLEYD</sequence>
<organism evidence="1 2">
    <name type="scientific">Phaeocystis globosa virus PgV-16T</name>
    <dbReference type="NCBI Taxonomy" id="3071227"/>
    <lineage>
        <taxon>Viruses</taxon>
        <taxon>Varidnaviria</taxon>
        <taxon>Bamfordvirae</taxon>
        <taxon>Nucleocytoviricota</taxon>
        <taxon>Megaviricetes</taxon>
        <taxon>Imitervirales</taxon>
        <taxon>Mesomimiviridae</taxon>
        <taxon>Tethysvirus</taxon>
        <taxon>Tethysvirus hollandense</taxon>
    </lineage>
</organism>
<evidence type="ECO:0000313" key="1">
    <source>
        <dbReference type="EMBL" id="AGM15596.1"/>
    </source>
</evidence>
<reference evidence="1 2" key="1">
    <citation type="journal article" date="2013" name="Proc. Natl. Acad. Sci. U.S.A.">
        <title>Genome of Phaeocystis globosa virus PgV-16T highlights the common ancestry of the largest known DNA viruses infecting eukaryotes.</title>
        <authorList>
            <person name="Santini S."/>
            <person name="Jeudy S."/>
            <person name="Bartoli J."/>
            <person name="Poirot O."/>
            <person name="Lescot M."/>
            <person name="Abergel C."/>
            <person name="Barbe V."/>
            <person name="Wommack K.E."/>
            <person name="Noordeloos A.A."/>
            <person name="Brussaard C.P."/>
            <person name="Claverie J.M."/>
        </authorList>
    </citation>
    <scope>NUCLEOTIDE SEQUENCE [LARGE SCALE GENOMIC DNA]</scope>
    <source>
        <strain evidence="1 2">16T</strain>
    </source>
</reference>
<gene>
    <name evidence="1" type="ORF">PGCG_00285</name>
</gene>
<dbReference type="EMBL" id="KC662249">
    <property type="protein sequence ID" value="AGM15596.1"/>
    <property type="molecule type" value="Genomic_DNA"/>
</dbReference>